<dbReference type="EMBL" id="ABLOJW010000004">
    <property type="protein sequence ID" value="EKT4091529.1"/>
    <property type="molecule type" value="Genomic_DNA"/>
</dbReference>
<comment type="caution">
    <text evidence="1">The sequence shown here is derived from an EMBL/GenBank/DDBJ whole genome shotgun (WGS) entry which is preliminary data.</text>
</comment>
<name>A0AAI9BZF6_STEMA</name>
<proteinExistence type="predicted"/>
<gene>
    <name evidence="1" type="ORF">QEG23_001014</name>
</gene>
<dbReference type="RefSeq" id="WP_125892241.1">
    <property type="nucleotide sequence ID" value="NZ_RHQG01000002.1"/>
</dbReference>
<organism evidence="1 2">
    <name type="scientific">Stenotrophomonas maltophilia</name>
    <name type="common">Pseudomonas maltophilia</name>
    <name type="synonym">Xanthomonas maltophilia</name>
    <dbReference type="NCBI Taxonomy" id="40324"/>
    <lineage>
        <taxon>Bacteria</taxon>
        <taxon>Pseudomonadati</taxon>
        <taxon>Pseudomonadota</taxon>
        <taxon>Gammaproteobacteria</taxon>
        <taxon>Lysobacterales</taxon>
        <taxon>Lysobacteraceae</taxon>
        <taxon>Stenotrophomonas</taxon>
        <taxon>Stenotrophomonas maltophilia group</taxon>
    </lineage>
</organism>
<reference evidence="1" key="1">
    <citation type="submission" date="2022-07" db="EMBL/GenBank/DDBJ databases">
        <authorList>
            <consortium name="DAFM: The Division of Animal and Food Microbiology"/>
        </authorList>
    </citation>
    <scope>NUCLEOTIDE SEQUENCE</scope>
    <source>
        <strain evidence="1">19MO01SH01-2</strain>
    </source>
</reference>
<protein>
    <submittedName>
        <fullName evidence="1">Uncharacterized protein</fullName>
    </submittedName>
</protein>
<sequence length="112" mass="12171">MSTSAMVSWAITVVSEFEGAGRRIPDAVVPLLPMVEVVLWAKEQPGPLQIDALQQRFNLSRATAYRWYSALLDLHDPAAARRRVPAANVLRGSMFRALQDAARQADAPGGGV</sequence>
<evidence type="ECO:0000313" key="2">
    <source>
        <dbReference type="Proteomes" id="UP001218208"/>
    </source>
</evidence>
<dbReference type="AlphaFoldDB" id="A0AAI9BZF6"/>
<evidence type="ECO:0000313" key="1">
    <source>
        <dbReference type="EMBL" id="EKT4091529.1"/>
    </source>
</evidence>
<dbReference type="Proteomes" id="UP001218208">
    <property type="component" value="Unassembled WGS sequence"/>
</dbReference>
<accession>A0AAI9BZF6</accession>